<dbReference type="EMBL" id="JACCCW010000001">
    <property type="protein sequence ID" value="NYF79039.1"/>
    <property type="molecule type" value="Genomic_DNA"/>
</dbReference>
<comment type="caution">
    <text evidence="2">The sequence shown here is derived from an EMBL/GenBank/DDBJ whole genome shotgun (WGS) entry which is preliminary data.</text>
</comment>
<dbReference type="AlphaFoldDB" id="A0A7Y9PFP1"/>
<evidence type="ECO:0000256" key="1">
    <source>
        <dbReference type="SAM" id="SignalP"/>
    </source>
</evidence>
<evidence type="ECO:0000313" key="2">
    <source>
        <dbReference type="EMBL" id="NYF79039.1"/>
    </source>
</evidence>
<organism evidence="2 3">
    <name type="scientific">Granulicella arctica</name>
    <dbReference type="NCBI Taxonomy" id="940613"/>
    <lineage>
        <taxon>Bacteria</taxon>
        <taxon>Pseudomonadati</taxon>
        <taxon>Acidobacteriota</taxon>
        <taxon>Terriglobia</taxon>
        <taxon>Terriglobales</taxon>
        <taxon>Acidobacteriaceae</taxon>
        <taxon>Granulicella</taxon>
    </lineage>
</organism>
<sequence length="148" mass="16337">MRHVSSVLALTAALLPIPMTAQAAHTTPTVPTTKILAIGSLTAPITTEEMKTIMPNEVRDTVNLYLEGKIDQWWFRQDGNGVVFLLNVTSIEEADAILEKLPLGIVKRMKFQLLQLGPLSPLRILLREQSAKQNLARPNGDSTTNNPR</sequence>
<keyword evidence="1" id="KW-0732">Signal</keyword>
<accession>A0A7Y9PFP1</accession>
<dbReference type="RefSeq" id="WP_179488945.1">
    <property type="nucleotide sequence ID" value="NZ_JACCCW010000001.1"/>
</dbReference>
<gene>
    <name evidence="2" type="ORF">HDF17_001326</name>
</gene>
<dbReference type="Gene3D" id="3.30.70.1060">
    <property type="entry name" value="Dimeric alpha+beta barrel"/>
    <property type="match status" value="1"/>
</dbReference>
<evidence type="ECO:0000313" key="3">
    <source>
        <dbReference type="Proteomes" id="UP000589520"/>
    </source>
</evidence>
<proteinExistence type="predicted"/>
<keyword evidence="3" id="KW-1185">Reference proteome</keyword>
<evidence type="ECO:0008006" key="4">
    <source>
        <dbReference type="Google" id="ProtNLM"/>
    </source>
</evidence>
<reference evidence="2 3" key="1">
    <citation type="submission" date="2020-07" db="EMBL/GenBank/DDBJ databases">
        <title>Genomic Encyclopedia of Type Strains, Phase IV (KMG-V): Genome sequencing to study the core and pangenomes of soil and plant-associated prokaryotes.</title>
        <authorList>
            <person name="Whitman W."/>
        </authorList>
    </citation>
    <scope>NUCLEOTIDE SEQUENCE [LARGE SCALE GENOMIC DNA]</scope>
    <source>
        <strain evidence="2 3">X4EP2</strain>
    </source>
</reference>
<feature type="chain" id="PRO_5031033820" description="Muconolactone isomerase domain-containing protein" evidence="1">
    <location>
        <begin position="24"/>
        <end position="148"/>
    </location>
</feature>
<feature type="signal peptide" evidence="1">
    <location>
        <begin position="1"/>
        <end position="23"/>
    </location>
</feature>
<dbReference type="Proteomes" id="UP000589520">
    <property type="component" value="Unassembled WGS sequence"/>
</dbReference>
<name>A0A7Y9PFP1_9BACT</name>
<protein>
    <recommendedName>
        <fullName evidence="4">Muconolactone isomerase domain-containing protein</fullName>
    </recommendedName>
</protein>